<evidence type="ECO:0000256" key="1">
    <source>
        <dbReference type="ARBA" id="ARBA00022857"/>
    </source>
</evidence>
<dbReference type="PANTHER" id="PTHR48106">
    <property type="entry name" value="QUINONE OXIDOREDUCTASE PIG3-RELATED"/>
    <property type="match status" value="1"/>
</dbReference>
<dbReference type="SUPFAM" id="SSF51735">
    <property type="entry name" value="NAD(P)-binding Rossmann-fold domains"/>
    <property type="match status" value="1"/>
</dbReference>
<dbReference type="InterPro" id="IPR013154">
    <property type="entry name" value="ADH-like_N"/>
</dbReference>
<dbReference type="InterPro" id="IPR036291">
    <property type="entry name" value="NAD(P)-bd_dom_sf"/>
</dbReference>
<dbReference type="GO" id="GO:0070402">
    <property type="term" value="F:NADPH binding"/>
    <property type="evidence" value="ECO:0007669"/>
    <property type="project" value="TreeGrafter"/>
</dbReference>
<dbReference type="SUPFAM" id="SSF50129">
    <property type="entry name" value="GroES-like"/>
    <property type="match status" value="1"/>
</dbReference>
<evidence type="ECO:0000313" key="4">
    <source>
        <dbReference type="EMBL" id="ALG14628.1"/>
    </source>
</evidence>
<dbReference type="Gene3D" id="3.90.180.10">
    <property type="entry name" value="Medium-chain alcohol dehydrogenases, catalytic domain"/>
    <property type="match status" value="1"/>
</dbReference>
<keyword evidence="5" id="KW-1185">Reference proteome</keyword>
<dbReference type="PANTHER" id="PTHR48106:SF18">
    <property type="entry name" value="QUINONE OXIDOREDUCTASE PIG3"/>
    <property type="match status" value="1"/>
</dbReference>
<dbReference type="Proteomes" id="UP000063699">
    <property type="component" value="Chromosome"/>
</dbReference>
<feature type="domain" description="Enoyl reductase (ER)" evidence="3">
    <location>
        <begin position="10"/>
        <end position="296"/>
    </location>
</feature>
<dbReference type="EMBL" id="CP012752">
    <property type="protein sequence ID" value="ALG14628.1"/>
    <property type="molecule type" value="Genomic_DNA"/>
</dbReference>
<evidence type="ECO:0000256" key="2">
    <source>
        <dbReference type="ARBA" id="ARBA00023002"/>
    </source>
</evidence>
<name>A0A0N9IDS8_9PSEU</name>
<dbReference type="Pfam" id="PF08240">
    <property type="entry name" value="ADH_N"/>
    <property type="match status" value="1"/>
</dbReference>
<accession>A0A0N9IDS8</accession>
<sequence>MRAVRVKSFGGASVLGVDEVDEAVAGAGEVLLRVVGSSVNPVDVKTRDGVFAGTGELPATLGWDLAGVVIEPGDSGLEVGARVIAMSHQLATGRGTWADVVALPHSAIAPAPRSISLVEAGTLPLVGLTALQTLEWLAVAEGERLLITGAAGAVGGVALQIAHAKGVKVDALVSSAAHIEFARNNGAELVTTDRAELKAYDAVFDTFGAFVTDAVVDEGRYASIATQAGPVPDLSARNVRTTVNQVHESGTDLRKLVSYVDRGAVRPRIDSSYGVQDVQAAHRRFEQGGLAGKVAITL</sequence>
<dbReference type="SMART" id="SM00829">
    <property type="entry name" value="PKS_ER"/>
    <property type="match status" value="1"/>
</dbReference>
<dbReference type="CDD" id="cd05289">
    <property type="entry name" value="MDR_like_2"/>
    <property type="match status" value="1"/>
</dbReference>
<dbReference type="GO" id="GO:0016651">
    <property type="term" value="F:oxidoreductase activity, acting on NAD(P)H"/>
    <property type="evidence" value="ECO:0007669"/>
    <property type="project" value="TreeGrafter"/>
</dbReference>
<protein>
    <submittedName>
        <fullName evidence="4">Alcohol dehydrogenase</fullName>
    </submittedName>
</protein>
<dbReference type="Pfam" id="PF13602">
    <property type="entry name" value="ADH_zinc_N_2"/>
    <property type="match status" value="1"/>
</dbReference>
<keyword evidence="1" id="KW-0521">NADP</keyword>
<dbReference type="STRING" id="860235.AOZ06_08170"/>
<dbReference type="Gene3D" id="3.40.50.720">
    <property type="entry name" value="NAD(P)-binding Rossmann-like Domain"/>
    <property type="match status" value="1"/>
</dbReference>
<dbReference type="OrthoDB" id="3251063at2"/>
<dbReference type="InterPro" id="IPR020843">
    <property type="entry name" value="ER"/>
</dbReference>
<gene>
    <name evidence="4" type="ORF">AOZ06_08170</name>
</gene>
<reference evidence="4 5" key="1">
    <citation type="submission" date="2015-07" db="EMBL/GenBank/DDBJ databases">
        <title>Genome sequencing of Kibdelosporangium phytohabitans.</title>
        <authorList>
            <person name="Qin S."/>
            <person name="Xing K."/>
        </authorList>
    </citation>
    <scope>NUCLEOTIDE SEQUENCE [LARGE SCALE GENOMIC DNA]</scope>
    <source>
        <strain evidence="4 5">KLBMP1111</strain>
    </source>
</reference>
<proteinExistence type="predicted"/>
<keyword evidence="2" id="KW-0560">Oxidoreductase</keyword>
<evidence type="ECO:0000313" key="5">
    <source>
        <dbReference type="Proteomes" id="UP000063699"/>
    </source>
</evidence>
<organism evidence="4 5">
    <name type="scientific">Kibdelosporangium phytohabitans</name>
    <dbReference type="NCBI Taxonomy" id="860235"/>
    <lineage>
        <taxon>Bacteria</taxon>
        <taxon>Bacillati</taxon>
        <taxon>Actinomycetota</taxon>
        <taxon>Actinomycetes</taxon>
        <taxon>Pseudonocardiales</taxon>
        <taxon>Pseudonocardiaceae</taxon>
        <taxon>Kibdelosporangium</taxon>
    </lineage>
</organism>
<evidence type="ECO:0000259" key="3">
    <source>
        <dbReference type="SMART" id="SM00829"/>
    </source>
</evidence>
<dbReference type="KEGG" id="kphy:AOZ06_08170"/>
<dbReference type="AlphaFoldDB" id="A0A0N9IDS8"/>
<dbReference type="InterPro" id="IPR011032">
    <property type="entry name" value="GroES-like_sf"/>
</dbReference>